<keyword evidence="2" id="KW-1185">Reference proteome</keyword>
<accession>A0AAU9T9Z0</accession>
<dbReference type="AlphaFoldDB" id="A0AAU9T9Z0"/>
<comment type="caution">
    <text evidence="1">The sequence shown here is derived from an EMBL/GenBank/DDBJ whole genome shotgun (WGS) entry which is preliminary data.</text>
</comment>
<organism evidence="1 2">
    <name type="scientific">Euphydryas editha</name>
    <name type="common">Edith's checkerspot</name>
    <dbReference type="NCBI Taxonomy" id="104508"/>
    <lineage>
        <taxon>Eukaryota</taxon>
        <taxon>Metazoa</taxon>
        <taxon>Ecdysozoa</taxon>
        <taxon>Arthropoda</taxon>
        <taxon>Hexapoda</taxon>
        <taxon>Insecta</taxon>
        <taxon>Pterygota</taxon>
        <taxon>Neoptera</taxon>
        <taxon>Endopterygota</taxon>
        <taxon>Lepidoptera</taxon>
        <taxon>Glossata</taxon>
        <taxon>Ditrysia</taxon>
        <taxon>Papilionoidea</taxon>
        <taxon>Nymphalidae</taxon>
        <taxon>Nymphalinae</taxon>
        <taxon>Euphydryas</taxon>
    </lineage>
</organism>
<dbReference type="Proteomes" id="UP001153954">
    <property type="component" value="Unassembled WGS sequence"/>
</dbReference>
<name>A0AAU9T9Z0_EUPED</name>
<evidence type="ECO:0000313" key="1">
    <source>
        <dbReference type="EMBL" id="CAH2083881.1"/>
    </source>
</evidence>
<proteinExistence type="predicted"/>
<sequence>MDVNNGVLNEYYKKIATEFCKYEVLSHTGPKSKKVQDEINNAYNELAKVFKLANVATVKMEIQKMKKYVSKKIRLYIRQSIINGGAAKDAIDHAPQWMKLIDKRLNLLQRSCMVETLNSMKYYHTRQRVCHFTLEIIQSARRAAARALASDGGGDGRRGGGRRRGGDTRIALTGAEAMREYADNIDVDVDILHRIWVRIYAQSIYKLMALVEVGDFADALGLAVRPSHSDWLVVDSGLLYDTRLKLISEVRFFLHVNTFTLKL</sequence>
<gene>
    <name evidence="1" type="ORF">EEDITHA_LOCUS504</name>
</gene>
<protein>
    <submittedName>
        <fullName evidence="1">Uncharacterized protein</fullName>
    </submittedName>
</protein>
<evidence type="ECO:0000313" key="2">
    <source>
        <dbReference type="Proteomes" id="UP001153954"/>
    </source>
</evidence>
<dbReference type="EMBL" id="CAKOGL010000002">
    <property type="protein sequence ID" value="CAH2083881.1"/>
    <property type="molecule type" value="Genomic_DNA"/>
</dbReference>
<reference evidence="1" key="1">
    <citation type="submission" date="2022-03" db="EMBL/GenBank/DDBJ databases">
        <authorList>
            <person name="Tunstrom K."/>
        </authorList>
    </citation>
    <scope>NUCLEOTIDE SEQUENCE</scope>
</reference>